<organism evidence="9 10">
    <name type="scientific">Egibacter rhizosphaerae</name>
    <dbReference type="NCBI Taxonomy" id="1670831"/>
    <lineage>
        <taxon>Bacteria</taxon>
        <taxon>Bacillati</taxon>
        <taxon>Actinomycetota</taxon>
        <taxon>Nitriliruptoria</taxon>
        <taxon>Egibacterales</taxon>
        <taxon>Egibacteraceae</taxon>
        <taxon>Egibacter</taxon>
    </lineage>
</organism>
<keyword evidence="10" id="KW-1185">Reference proteome</keyword>
<dbReference type="EC" id="3.5.1.2" evidence="3 7"/>
<dbReference type="Proteomes" id="UP000291469">
    <property type="component" value="Chromosome"/>
</dbReference>
<dbReference type="InterPro" id="IPR012338">
    <property type="entry name" value="Beta-lactam/transpept-like"/>
</dbReference>
<evidence type="ECO:0000256" key="1">
    <source>
        <dbReference type="ARBA" id="ARBA00011076"/>
    </source>
</evidence>
<comment type="similarity">
    <text evidence="1 7">Belongs to the glutaminase family.</text>
</comment>
<comment type="catalytic activity">
    <reaction evidence="5 7">
        <text>L-glutamine + H2O = L-glutamate + NH4(+)</text>
        <dbReference type="Rhea" id="RHEA:15889"/>
        <dbReference type="ChEBI" id="CHEBI:15377"/>
        <dbReference type="ChEBI" id="CHEBI:28938"/>
        <dbReference type="ChEBI" id="CHEBI:29985"/>
        <dbReference type="ChEBI" id="CHEBI:58359"/>
        <dbReference type="EC" id="3.5.1.2"/>
    </reaction>
</comment>
<keyword evidence="7" id="KW-0007">Acetylation</keyword>
<dbReference type="NCBIfam" id="TIGR03814">
    <property type="entry name" value="Gln_ase"/>
    <property type="match status" value="1"/>
</dbReference>
<dbReference type="AlphaFoldDB" id="A0A411YE01"/>
<feature type="region of interest" description="Disordered" evidence="8">
    <location>
        <begin position="1"/>
        <end position="27"/>
    </location>
</feature>
<dbReference type="SUPFAM" id="SSF56601">
    <property type="entry name" value="beta-lactamase/transpeptidase-like"/>
    <property type="match status" value="1"/>
</dbReference>
<dbReference type="EMBL" id="CP036402">
    <property type="protein sequence ID" value="QBI19473.1"/>
    <property type="molecule type" value="Genomic_DNA"/>
</dbReference>
<dbReference type="InterPro" id="IPR015868">
    <property type="entry name" value="Glutaminase"/>
</dbReference>
<dbReference type="PANTHER" id="PTHR12544:SF29">
    <property type="entry name" value="GLUTAMINASE"/>
    <property type="match status" value="1"/>
</dbReference>
<evidence type="ECO:0000256" key="6">
    <source>
        <dbReference type="ARBA" id="ARBA00070405"/>
    </source>
</evidence>
<name>A0A411YE01_9ACTN</name>
<evidence type="ECO:0000256" key="3">
    <source>
        <dbReference type="ARBA" id="ARBA00012918"/>
    </source>
</evidence>
<keyword evidence="4 7" id="KW-0378">Hydrolase</keyword>
<feature type="binding site" evidence="7">
    <location>
        <position position="272"/>
    </location>
    <ligand>
        <name>substrate</name>
    </ligand>
</feature>
<dbReference type="Pfam" id="PF04960">
    <property type="entry name" value="Glutaminase"/>
    <property type="match status" value="1"/>
</dbReference>
<reference evidence="9 10" key="1">
    <citation type="submission" date="2019-01" db="EMBL/GenBank/DDBJ databases">
        <title>Egibacter rhizosphaerae EGI 80759T.</title>
        <authorList>
            <person name="Chen D.-D."/>
            <person name="Tian Y."/>
            <person name="Jiao J.-Y."/>
            <person name="Zhang X.-T."/>
            <person name="Zhang Y.-G."/>
            <person name="Zhang Y."/>
            <person name="Xiao M."/>
            <person name="Shu W.-S."/>
            <person name="Li W.-J."/>
        </authorList>
    </citation>
    <scope>NUCLEOTIDE SEQUENCE [LARGE SCALE GENOMIC DNA]</scope>
    <source>
        <strain evidence="9 10">EGI 80759</strain>
    </source>
</reference>
<evidence type="ECO:0000256" key="2">
    <source>
        <dbReference type="ARBA" id="ARBA00011881"/>
    </source>
</evidence>
<comment type="caution">
    <text evidence="7">Lacks conserved residue(s) required for the propagation of feature annotation.</text>
</comment>
<sequence>MTRADERDQRSSADGAQGPHDLDPTVTGDLDEVLAGALEHARPYAEEGTLPTRAPSVAEVDPTRFGIAAVELDGTEHVAGEADTPFPIQSISKVFSLVLAMQKAEDGRGIEAELWQRVGVEPSGDPFNSLVQLEHEEGVPRNPMINAGALIVDDVLVTHCEDPPGDMRSLVSELAGEPLDLDGTVLEQDGESGHRNRAMAYLMSSFGNLRNPIDRVLDTYVHQCAVSMTTRQLARAVRFLANHGVDPATGRQVLEPASARRVAAIMLTCGTYDAAGEFAFNVGLPCKSGVAGGIVGTVTDTMGVCVWSPPLAPSGNSAGGTAALAYLAERLRISLF</sequence>
<feature type="binding site" evidence="7">
    <location>
        <position position="220"/>
    </location>
    <ligand>
        <name>substrate</name>
    </ligand>
</feature>
<proteinExistence type="inferred from homology"/>
<dbReference type="OrthoDB" id="9788822at2"/>
<dbReference type="PANTHER" id="PTHR12544">
    <property type="entry name" value="GLUTAMINASE"/>
    <property type="match status" value="1"/>
</dbReference>
<feature type="binding site" evidence="7">
    <location>
        <position position="196"/>
    </location>
    <ligand>
        <name>substrate</name>
    </ligand>
</feature>
<feature type="binding site" evidence="7">
    <location>
        <position position="146"/>
    </location>
    <ligand>
        <name>substrate</name>
    </ligand>
</feature>
<evidence type="ECO:0000256" key="8">
    <source>
        <dbReference type="SAM" id="MobiDB-lite"/>
    </source>
</evidence>
<dbReference type="NCBIfam" id="NF002133">
    <property type="entry name" value="PRK00971.1-2"/>
    <property type="match status" value="1"/>
</dbReference>
<evidence type="ECO:0000256" key="7">
    <source>
        <dbReference type="HAMAP-Rule" id="MF_00313"/>
    </source>
</evidence>
<feature type="binding site" evidence="7">
    <location>
        <position position="90"/>
    </location>
    <ligand>
        <name>substrate</name>
    </ligand>
</feature>
<dbReference type="GO" id="GO:0006537">
    <property type="term" value="P:glutamate biosynthetic process"/>
    <property type="evidence" value="ECO:0007669"/>
    <property type="project" value="TreeGrafter"/>
</dbReference>
<dbReference type="FunFam" id="3.40.710.10:FF:000005">
    <property type="entry name" value="Glutaminase"/>
    <property type="match status" value="1"/>
</dbReference>
<feature type="binding site" evidence="7">
    <location>
        <position position="290"/>
    </location>
    <ligand>
        <name>substrate</name>
    </ligand>
</feature>
<accession>A0A411YE01</accession>
<evidence type="ECO:0000313" key="9">
    <source>
        <dbReference type="EMBL" id="QBI19473.1"/>
    </source>
</evidence>
<feature type="compositionally biased region" description="Basic and acidic residues" evidence="8">
    <location>
        <begin position="1"/>
        <end position="11"/>
    </location>
</feature>
<evidence type="ECO:0000256" key="4">
    <source>
        <dbReference type="ARBA" id="ARBA00022801"/>
    </source>
</evidence>
<dbReference type="RefSeq" id="WP_131154470.1">
    <property type="nucleotide sequence ID" value="NZ_CP036402.1"/>
</dbReference>
<dbReference type="Gene3D" id="3.40.710.10">
    <property type="entry name" value="DD-peptidase/beta-lactamase superfamily"/>
    <property type="match status" value="1"/>
</dbReference>
<evidence type="ECO:0000256" key="5">
    <source>
        <dbReference type="ARBA" id="ARBA00049534"/>
    </source>
</evidence>
<dbReference type="GO" id="GO:0006543">
    <property type="term" value="P:L-glutamine catabolic process"/>
    <property type="evidence" value="ECO:0007669"/>
    <property type="project" value="TreeGrafter"/>
</dbReference>
<dbReference type="KEGG" id="erz:ER308_07850"/>
<evidence type="ECO:0000313" key="10">
    <source>
        <dbReference type="Proteomes" id="UP000291469"/>
    </source>
</evidence>
<dbReference type="HAMAP" id="MF_00313">
    <property type="entry name" value="Glutaminase"/>
    <property type="match status" value="1"/>
</dbReference>
<protein>
    <recommendedName>
        <fullName evidence="6 7">Glutaminase</fullName>
        <ecNumber evidence="3 7">3.5.1.2</ecNumber>
    </recommendedName>
</protein>
<dbReference type="GO" id="GO:0004359">
    <property type="term" value="F:glutaminase activity"/>
    <property type="evidence" value="ECO:0007669"/>
    <property type="project" value="UniProtKB-UniRule"/>
</dbReference>
<comment type="subunit">
    <text evidence="2 7">Homotetramer.</text>
</comment>
<gene>
    <name evidence="7" type="primary">glsA</name>
    <name evidence="9" type="ORF">ER308_07850</name>
</gene>